<evidence type="ECO:0000256" key="1">
    <source>
        <dbReference type="SAM" id="SignalP"/>
    </source>
</evidence>
<keyword evidence="2" id="KW-0489">Methyltransferase</keyword>
<dbReference type="InterPro" id="IPR029063">
    <property type="entry name" value="SAM-dependent_MTases_sf"/>
</dbReference>
<feature type="chain" id="PRO_5019867652" evidence="1">
    <location>
        <begin position="22"/>
        <end position="250"/>
    </location>
</feature>
<protein>
    <submittedName>
        <fullName evidence="2">Putative methyltransferase</fullName>
    </submittedName>
</protein>
<sequence>MRRLFIASVALAALVAGPVLAQDDPMPVSIENAVADASRPEADRQLDANRHPAEVLLFAGVEPGWRIADLAAGSGYYSRVLSTAVGAEGHVYTMNPTWVAERFAETDAGLAAFAGERANMTHSSSAIEAFGDNVDGELDAVFMVLFYHDTAWDGTDRTAMNAAVFDALRPGGVYVVVDHRAVEGAGLTVVESLHRIEEAAVVEEITAAGFELDGSSDMLANPEDSREISPFDPSIRRQTDRFVLRFRKPE</sequence>
<dbReference type="SUPFAM" id="SSF53335">
    <property type="entry name" value="S-adenosyl-L-methionine-dependent methyltransferases"/>
    <property type="match status" value="1"/>
</dbReference>
<keyword evidence="2" id="KW-0808">Transferase</keyword>
<name>A0A495D2J8_9PROT</name>
<dbReference type="GO" id="GO:0032259">
    <property type="term" value="P:methylation"/>
    <property type="evidence" value="ECO:0007669"/>
    <property type="project" value="UniProtKB-KW"/>
</dbReference>
<dbReference type="OrthoDB" id="9342567at2"/>
<dbReference type="InterPro" id="IPR016980">
    <property type="entry name" value="S-AdoMet-dep_MeTrfase_Alr7345"/>
</dbReference>
<dbReference type="Proteomes" id="UP000273675">
    <property type="component" value="Unassembled WGS sequence"/>
</dbReference>
<reference evidence="2 3" key="1">
    <citation type="submission" date="2018-10" db="EMBL/GenBank/DDBJ databases">
        <title>Genomic Encyclopedia of Type Strains, Phase IV (KMG-IV): sequencing the most valuable type-strain genomes for metagenomic binning, comparative biology and taxonomic classification.</title>
        <authorList>
            <person name="Goeker M."/>
        </authorList>
    </citation>
    <scope>NUCLEOTIDE SEQUENCE [LARGE SCALE GENOMIC DNA]</scope>
    <source>
        <strain evidence="2 3">DSM 4734</strain>
    </source>
</reference>
<gene>
    <name evidence="2" type="ORF">C7435_2235</name>
</gene>
<accession>A0A495D2J8</accession>
<dbReference type="EMBL" id="RBIM01000005">
    <property type="protein sequence ID" value="RKQ95987.1"/>
    <property type="molecule type" value="Genomic_DNA"/>
</dbReference>
<proteinExistence type="predicted"/>
<dbReference type="Gene3D" id="3.40.50.150">
    <property type="entry name" value="Vaccinia Virus protein VP39"/>
    <property type="match status" value="1"/>
</dbReference>
<dbReference type="PIRSF" id="PIRSF031679">
    <property type="entry name" value="Mtase_Alr7345_prd"/>
    <property type="match status" value="1"/>
</dbReference>
<feature type="signal peptide" evidence="1">
    <location>
        <begin position="1"/>
        <end position="21"/>
    </location>
</feature>
<dbReference type="AlphaFoldDB" id="A0A495D2J8"/>
<evidence type="ECO:0000313" key="2">
    <source>
        <dbReference type="EMBL" id="RKQ95987.1"/>
    </source>
</evidence>
<dbReference type="RefSeq" id="WP_121211548.1">
    <property type="nucleotide sequence ID" value="NZ_RBIM01000005.1"/>
</dbReference>
<keyword evidence="1" id="KW-0732">Signal</keyword>
<dbReference type="CDD" id="cd02440">
    <property type="entry name" value="AdoMet_MTases"/>
    <property type="match status" value="1"/>
</dbReference>
<comment type="caution">
    <text evidence="2">The sequence shown here is derived from an EMBL/GenBank/DDBJ whole genome shotgun (WGS) entry which is preliminary data.</text>
</comment>
<dbReference type="GO" id="GO:0008168">
    <property type="term" value="F:methyltransferase activity"/>
    <property type="evidence" value="ECO:0007669"/>
    <property type="project" value="UniProtKB-KW"/>
</dbReference>
<organism evidence="2 3">
    <name type="scientific">Maricaulis maris</name>
    <dbReference type="NCBI Taxonomy" id="74318"/>
    <lineage>
        <taxon>Bacteria</taxon>
        <taxon>Pseudomonadati</taxon>
        <taxon>Pseudomonadota</taxon>
        <taxon>Alphaproteobacteria</taxon>
        <taxon>Maricaulales</taxon>
        <taxon>Maricaulaceae</taxon>
        <taxon>Maricaulis</taxon>
    </lineage>
</organism>
<evidence type="ECO:0000313" key="3">
    <source>
        <dbReference type="Proteomes" id="UP000273675"/>
    </source>
</evidence>